<reference evidence="1" key="1">
    <citation type="submission" date="2020-04" db="EMBL/GenBank/DDBJ databases">
        <authorList>
            <person name="Chiriac C."/>
            <person name="Salcher M."/>
            <person name="Ghai R."/>
            <person name="Kavagutti S V."/>
        </authorList>
    </citation>
    <scope>NUCLEOTIDE SEQUENCE</scope>
</reference>
<evidence type="ECO:0000313" key="1">
    <source>
        <dbReference type="EMBL" id="CAB4134927.1"/>
    </source>
</evidence>
<accession>A0A6J5LPK8</accession>
<proteinExistence type="predicted"/>
<name>A0A6J5LPK8_9CAUD</name>
<gene>
    <name evidence="1" type="ORF">UFOVP275_35</name>
</gene>
<sequence length="541" mass="56165">MAKITTRAGLNVGTELTIDETLRTFTLNVAGNLVAKDGVTLQVVWSKFVDLWATAPYQDSPFPMNAIDALSGQYSFGVDPGGIYNGWKPANDATRQMLRDGGWNEYSSAGVLNRQYAGIVGLGVVSSGAQLYYQRATSDAPSNFTFTDQCNEGIQIYGDAGNGNFDKRTYFKGFVREYQKKYKDSVLSDTGKTATGAYLVNLLLSNETDLDVTVADASITASPYSEINVKYFAAAFSKDIDTTGSARDFGIVVDVGTHSGVDGVSNGTTTFTTAAAGITGANYTGGTLIVHEGAGKGTYTISGTPTSTSITTTVAVTGSASNLSFTLQRAAPVSATLQQIYTKIQYQLRQNSNINGLASAGSVTGKTASILLNFVGSALKAGFFAPTNPNGGGTGVTIMGFAASDTNSFTSYDNTAAARDYPYASAGVISFNSPLVGSGSSYRLMFSAPPGAGNDYGEAGAVTVNDAAGSPITGTISSGSISFTYDYDGNVQSGFTAATDRPVTLIGIKPGTGKFVAATGTLTRSKAISLSLVAEVDRVYA</sequence>
<organism evidence="1">
    <name type="scientific">uncultured Caudovirales phage</name>
    <dbReference type="NCBI Taxonomy" id="2100421"/>
    <lineage>
        <taxon>Viruses</taxon>
        <taxon>Duplodnaviria</taxon>
        <taxon>Heunggongvirae</taxon>
        <taxon>Uroviricota</taxon>
        <taxon>Caudoviricetes</taxon>
        <taxon>Peduoviridae</taxon>
        <taxon>Maltschvirus</taxon>
        <taxon>Maltschvirus maltsch</taxon>
    </lineage>
</organism>
<dbReference type="EMBL" id="LR796290">
    <property type="protein sequence ID" value="CAB4134927.1"/>
    <property type="molecule type" value="Genomic_DNA"/>
</dbReference>
<protein>
    <submittedName>
        <fullName evidence="1">Uncharacterized protein</fullName>
    </submittedName>
</protein>